<protein>
    <submittedName>
        <fullName evidence="3">Uncharacterized protein</fullName>
    </submittedName>
</protein>
<keyword evidence="2" id="KW-0472">Membrane</keyword>
<organism evidence="3 4">
    <name type="scientific">Pycnococcus provasolii</name>
    <dbReference type="NCBI Taxonomy" id="41880"/>
    <lineage>
        <taxon>Eukaryota</taxon>
        <taxon>Viridiplantae</taxon>
        <taxon>Chlorophyta</taxon>
        <taxon>Pseudoscourfieldiophyceae</taxon>
        <taxon>Pseudoscourfieldiales</taxon>
        <taxon>Pycnococcaceae</taxon>
        <taxon>Pycnococcus</taxon>
    </lineage>
</organism>
<dbReference type="Proteomes" id="UP000660262">
    <property type="component" value="Unassembled WGS sequence"/>
</dbReference>
<proteinExistence type="predicted"/>
<evidence type="ECO:0000313" key="3">
    <source>
        <dbReference type="EMBL" id="GHP02823.1"/>
    </source>
</evidence>
<evidence type="ECO:0000313" key="4">
    <source>
        <dbReference type="Proteomes" id="UP000660262"/>
    </source>
</evidence>
<evidence type="ECO:0000256" key="1">
    <source>
        <dbReference type="SAM" id="MobiDB-lite"/>
    </source>
</evidence>
<reference evidence="3" key="1">
    <citation type="submission" date="2020-10" db="EMBL/GenBank/DDBJ databases">
        <title>Unveiling of a novel bifunctional photoreceptor, Dualchrome1, isolated from a cosmopolitan green alga.</title>
        <authorList>
            <person name="Suzuki S."/>
            <person name="Kawachi M."/>
        </authorList>
    </citation>
    <scope>NUCLEOTIDE SEQUENCE</scope>
    <source>
        <strain evidence="3">NIES 2893</strain>
    </source>
</reference>
<keyword evidence="2" id="KW-1133">Transmembrane helix</keyword>
<evidence type="ECO:0000256" key="2">
    <source>
        <dbReference type="SAM" id="Phobius"/>
    </source>
</evidence>
<accession>A0A830H8W6</accession>
<dbReference type="EMBL" id="BNJQ01000004">
    <property type="protein sequence ID" value="GHP02823.1"/>
    <property type="molecule type" value="Genomic_DNA"/>
</dbReference>
<feature type="transmembrane region" description="Helical" evidence="2">
    <location>
        <begin position="111"/>
        <end position="129"/>
    </location>
</feature>
<keyword evidence="2" id="KW-0812">Transmembrane</keyword>
<sequence length="209" mass="22147">MCDYGYAPKRGFSTAGFMGICEKIPGLEAVDVSPAERSKYGHAGDGIRGTGGCPIVDRGTYVLSSSGTRRITGDHCEDLSKYINDTDGAGTSLMGPPQTDNRRRGSAVGRAMITLLVIGLIGAALFVSWTRILTAQQRASFLDSAEDMMRNPLEGAKRLFGVSPSPFTQARFRSLPGDEEADLGTFQPLASDGLGLDDLDAPQPSPVVT</sequence>
<keyword evidence="4" id="KW-1185">Reference proteome</keyword>
<feature type="region of interest" description="Disordered" evidence="1">
    <location>
        <begin position="171"/>
        <end position="209"/>
    </location>
</feature>
<dbReference type="AlphaFoldDB" id="A0A830H8W6"/>
<gene>
    <name evidence="3" type="ORF">PPROV_000157800</name>
</gene>
<name>A0A830H8W6_9CHLO</name>
<comment type="caution">
    <text evidence="3">The sequence shown here is derived from an EMBL/GenBank/DDBJ whole genome shotgun (WGS) entry which is preliminary data.</text>
</comment>